<reference evidence="1 2" key="1">
    <citation type="submission" date="2019-04" db="EMBL/GenBank/DDBJ databases">
        <authorList>
            <consortium name="DOE Joint Genome Institute"/>
            <person name="Mondo S."/>
            <person name="Kjaerbolling I."/>
            <person name="Vesth T."/>
            <person name="Frisvad J.C."/>
            <person name="Nybo J.L."/>
            <person name="Theobald S."/>
            <person name="Kildgaard S."/>
            <person name="Isbrandt T."/>
            <person name="Kuo A."/>
            <person name="Sato A."/>
            <person name="Lyhne E.K."/>
            <person name="Kogle M.E."/>
            <person name="Wiebenga A."/>
            <person name="Kun R.S."/>
            <person name="Lubbers R.J."/>
            <person name="Makela M.R."/>
            <person name="Barry K."/>
            <person name="Chovatia M."/>
            <person name="Clum A."/>
            <person name="Daum C."/>
            <person name="Haridas S."/>
            <person name="He G."/>
            <person name="LaButti K."/>
            <person name="Lipzen A."/>
            <person name="Riley R."/>
            <person name="Salamov A."/>
            <person name="Simmons B.A."/>
            <person name="Magnuson J.K."/>
            <person name="Henrissat B."/>
            <person name="Mortensen U.H."/>
            <person name="Larsen T.O."/>
            <person name="Devries R.P."/>
            <person name="Grigoriev I.V."/>
            <person name="Machida M."/>
            <person name="Baker S.E."/>
            <person name="Andersen M.R."/>
            <person name="Cantor M.N."/>
            <person name="Hua S.X."/>
        </authorList>
    </citation>
    <scope>NUCLEOTIDE SEQUENCE [LARGE SCALE GENOMIC DNA]</scope>
    <source>
        <strain evidence="1 2">CBS 119388</strain>
    </source>
</reference>
<dbReference type="RefSeq" id="XP_031936845.1">
    <property type="nucleotide sequence ID" value="XM_032085365.1"/>
</dbReference>
<dbReference type="Proteomes" id="UP000325579">
    <property type="component" value="Unassembled WGS sequence"/>
</dbReference>
<dbReference type="OrthoDB" id="6132182at2759"/>
<keyword evidence="2" id="KW-1185">Reference proteome</keyword>
<gene>
    <name evidence="1" type="ORF">BDV37DRAFT_275231</name>
</gene>
<dbReference type="GeneID" id="43670056"/>
<dbReference type="EMBL" id="ML736832">
    <property type="protein sequence ID" value="KAE8399526.1"/>
    <property type="molecule type" value="Genomic_DNA"/>
</dbReference>
<accession>A0A5N7CZD7</accession>
<evidence type="ECO:0000313" key="2">
    <source>
        <dbReference type="Proteomes" id="UP000325579"/>
    </source>
</evidence>
<sequence length="597" mass="68559">MATPEIRHRQFTRVSNPDTDTLITIQQQQQMLKDRFGQFLQQDSHWTLNTLDGVLSYYFKLCNTPAKCNLSMFMIADGNCWFNPHCRIFGVVDFKTQTNDVIFIVGSDEVHSPDRFLQIASWNGKAFYYYAVEDINGNPKNRKWTYQANSFNAFTDESDYDMSYLGPFHGHVNGACIMKEIHRPWYHWKSRGTDITQCLSDEQLKLFTELDYLTPAQWNPLGGLGSAEQLEQDIITGLIYSWFQQRCENDFKKTDGQYKPEPANVHRWMAHLLLTTTINIATVLKWLPLPPQKITKSNQQGACLYEPPLDLFMNSELLLQDTFSDFNRPLADFSPELRYDDYQSAIKNWRLSLLQEWPSEAPAPSSVPLVKLHEGTLGRGKQTNSYDVRNFLLVQDNEAKDIYFTTWQTSVEDATGVMNLPNTLLASWCVHVVSPSHQKLVNGKYDMEAAFVANIRASCHSPETDSPEFQFLAVYDERSSPSPDTVKSRFKSYSNKVEYHINTPRGLADYMKLAESRRRIYRPLPLEEFRLTRPYALGLSPTWPLVEMTEHATVTPIPPGGLNFLNCWTGTLHGFDPKLLPQDGCYAQARGGRCPRK</sequence>
<organism evidence="1 2">
    <name type="scientific">Aspergillus pseudonomiae</name>
    <dbReference type="NCBI Taxonomy" id="1506151"/>
    <lineage>
        <taxon>Eukaryota</taxon>
        <taxon>Fungi</taxon>
        <taxon>Dikarya</taxon>
        <taxon>Ascomycota</taxon>
        <taxon>Pezizomycotina</taxon>
        <taxon>Eurotiomycetes</taxon>
        <taxon>Eurotiomycetidae</taxon>
        <taxon>Eurotiales</taxon>
        <taxon>Aspergillaceae</taxon>
        <taxon>Aspergillus</taxon>
        <taxon>Aspergillus subgen. Circumdati</taxon>
    </lineage>
</organism>
<protein>
    <submittedName>
        <fullName evidence="1">Uncharacterized protein</fullName>
    </submittedName>
</protein>
<dbReference type="AlphaFoldDB" id="A0A5N7CZD7"/>
<name>A0A5N7CZD7_9EURO</name>
<evidence type="ECO:0000313" key="1">
    <source>
        <dbReference type="EMBL" id="KAE8399526.1"/>
    </source>
</evidence>
<proteinExistence type="predicted"/>